<reference evidence="9" key="1">
    <citation type="submission" date="2017-04" db="EMBL/GenBank/DDBJ databases">
        <authorList>
            <person name="Varghese N."/>
            <person name="Submissions S."/>
        </authorList>
    </citation>
    <scope>NUCLEOTIDE SEQUENCE [LARGE SCALE GENOMIC DNA]</scope>
    <source>
        <strain evidence="9">VDS</strain>
    </source>
</reference>
<reference evidence="7 10" key="3">
    <citation type="journal article" date="2020" name="Biotechnol. Biofuels">
        <title>New insights from the biogas microbiome by comprehensive genome-resolved metagenomics of nearly 1600 species originating from multiple anaerobic digesters.</title>
        <authorList>
            <person name="Campanaro S."/>
            <person name="Treu L."/>
            <person name="Rodriguez-R L.M."/>
            <person name="Kovalovszki A."/>
            <person name="Ziels R.M."/>
            <person name="Maus I."/>
            <person name="Zhu X."/>
            <person name="Kougias P.G."/>
            <person name="Basile A."/>
            <person name="Luo G."/>
            <person name="Schluter A."/>
            <person name="Konstantinidis K.T."/>
            <person name="Angelidaki I."/>
        </authorList>
    </citation>
    <scope>NUCLEOTIDE SEQUENCE [LARGE SCALE GENOMIC DNA]</scope>
    <source>
        <strain evidence="7">AS23ysBPME_344</strain>
    </source>
</reference>
<dbReference type="EC" id="7.6.2.9" evidence="5"/>
<organism evidence="8 9">
    <name type="scientific">Corynebacterium pollutisoli</name>
    <dbReference type="NCBI Taxonomy" id="1610489"/>
    <lineage>
        <taxon>Bacteria</taxon>
        <taxon>Bacillati</taxon>
        <taxon>Actinomycetota</taxon>
        <taxon>Actinomycetes</taxon>
        <taxon>Mycobacteriales</taxon>
        <taxon>Corynebacteriaceae</taxon>
        <taxon>Corynebacterium</taxon>
    </lineage>
</organism>
<dbReference type="InterPro" id="IPR027417">
    <property type="entry name" value="P-loop_NTPase"/>
</dbReference>
<evidence type="ECO:0000256" key="4">
    <source>
        <dbReference type="ARBA" id="ARBA00022840"/>
    </source>
</evidence>
<dbReference type="STRING" id="1610489.SAMN06295981_1134"/>
<evidence type="ECO:0000259" key="6">
    <source>
        <dbReference type="PROSITE" id="PS50893"/>
    </source>
</evidence>
<dbReference type="PROSITE" id="PS50893">
    <property type="entry name" value="ABC_TRANSPORTER_2"/>
    <property type="match status" value="1"/>
</dbReference>
<dbReference type="PANTHER" id="PTHR43117:SF4">
    <property type="entry name" value="OSMOPROTECTANT IMPORT ATP-BINDING PROTEIN OSMV"/>
    <property type="match status" value="1"/>
</dbReference>
<dbReference type="AlphaFoldDB" id="A0A1X7J1C5"/>
<evidence type="ECO:0000313" key="9">
    <source>
        <dbReference type="Proteomes" id="UP000193309"/>
    </source>
</evidence>
<evidence type="ECO:0000256" key="2">
    <source>
        <dbReference type="ARBA" id="ARBA00022448"/>
    </source>
</evidence>
<evidence type="ECO:0000256" key="3">
    <source>
        <dbReference type="ARBA" id="ARBA00022741"/>
    </source>
</evidence>
<dbReference type="SUPFAM" id="SSF52540">
    <property type="entry name" value="P-loop containing nucleoside triphosphate hydrolases"/>
    <property type="match status" value="1"/>
</dbReference>
<comment type="similarity">
    <text evidence="1">Belongs to the ABC transporter superfamily.</text>
</comment>
<evidence type="ECO:0000313" key="10">
    <source>
        <dbReference type="Proteomes" id="UP000568696"/>
    </source>
</evidence>
<dbReference type="Proteomes" id="UP000568696">
    <property type="component" value="Unassembled WGS sequence"/>
</dbReference>
<dbReference type="GO" id="GO:0005524">
    <property type="term" value="F:ATP binding"/>
    <property type="evidence" value="ECO:0007669"/>
    <property type="project" value="UniProtKB-KW"/>
</dbReference>
<keyword evidence="2" id="KW-0813">Transport</keyword>
<dbReference type="GO" id="GO:0015418">
    <property type="term" value="F:ABC-type quaternary ammonium compound transporting activity"/>
    <property type="evidence" value="ECO:0007669"/>
    <property type="project" value="UniProtKB-EC"/>
</dbReference>
<protein>
    <recommendedName>
        <fullName evidence="5">ABC-type quaternary amine transporter</fullName>
        <ecNumber evidence="5">7.6.2.9</ecNumber>
    </recommendedName>
</protein>
<dbReference type="FunFam" id="3.40.50.300:FF:000425">
    <property type="entry name" value="Probable ABC transporter, ATP-binding subunit"/>
    <property type="match status" value="1"/>
</dbReference>
<feature type="domain" description="ABC transporter" evidence="6">
    <location>
        <begin position="2"/>
        <end position="238"/>
    </location>
</feature>
<dbReference type="Proteomes" id="UP000193309">
    <property type="component" value="Unassembled WGS sequence"/>
</dbReference>
<dbReference type="InterPro" id="IPR003593">
    <property type="entry name" value="AAA+_ATPase"/>
</dbReference>
<dbReference type="Pfam" id="PF00005">
    <property type="entry name" value="ABC_tran"/>
    <property type="match status" value="1"/>
</dbReference>
<evidence type="ECO:0000313" key="8">
    <source>
        <dbReference type="EMBL" id="SMG20949.1"/>
    </source>
</evidence>
<proteinExistence type="inferred from homology"/>
<dbReference type="OrthoDB" id="9802264at2"/>
<dbReference type="InterPro" id="IPR017871">
    <property type="entry name" value="ABC_transporter-like_CS"/>
</dbReference>
<keyword evidence="3" id="KW-0547">Nucleotide-binding</keyword>
<dbReference type="PROSITE" id="PS00211">
    <property type="entry name" value="ABC_TRANSPORTER_1"/>
    <property type="match status" value="1"/>
</dbReference>
<dbReference type="PANTHER" id="PTHR43117">
    <property type="entry name" value="OSMOPROTECTANT IMPORT ATP-BINDING PROTEIN OSMV"/>
    <property type="match status" value="1"/>
</dbReference>
<dbReference type="InterPro" id="IPR003439">
    <property type="entry name" value="ABC_transporter-like_ATP-bd"/>
</dbReference>
<name>A0A1X7J1C5_9CORY</name>
<accession>A0A1X7J1C5</accession>
<gene>
    <name evidence="7" type="ORF">GX356_12305</name>
    <name evidence="8" type="ORF">SAMN06295981_1134</name>
</gene>
<dbReference type="SMART" id="SM00382">
    <property type="entry name" value="AAA"/>
    <property type="match status" value="1"/>
</dbReference>
<dbReference type="Gene3D" id="3.40.50.300">
    <property type="entry name" value="P-loop containing nucleotide triphosphate hydrolases"/>
    <property type="match status" value="1"/>
</dbReference>
<sequence>MIEFDRVSRTYPGSAHPAVADFSHRVEPGSTTVFVGPSGCGKTTLLRMVNRMVPADSGTVRVRGEDVSAVDPVQLRRSIGYVMQHSGLLPHRTVLDNVASVAQLGGTRRKEARERAADMLRLVGLDVDLGRRYPAELSGGQAQRVGVARGLVADPDILLMDEPFGAVDPVVRRGLQEEILSLQERMSKTILMVTHDIDEAFLLGDTVVLLGEQARVEQVGPPEEFLTAPANDNVREFTGAEGRLLSVEKRDGRDVVVDRSGRVRGVLQ</sequence>
<keyword evidence="9" id="KW-1185">Reference proteome</keyword>
<dbReference type="EMBL" id="JAAYSN010000341">
    <property type="protein sequence ID" value="NLP40472.1"/>
    <property type="molecule type" value="Genomic_DNA"/>
</dbReference>
<reference evidence="8" key="2">
    <citation type="submission" date="2017-04" db="EMBL/GenBank/DDBJ databases">
        <authorList>
            <person name="Afonso C.L."/>
            <person name="Miller P.J."/>
            <person name="Scott M.A."/>
            <person name="Spackman E."/>
            <person name="Goraichik I."/>
            <person name="Dimitrov K.M."/>
            <person name="Suarez D.L."/>
            <person name="Swayne D.E."/>
        </authorList>
    </citation>
    <scope>NUCLEOTIDE SEQUENCE [LARGE SCALE GENOMIC DNA]</scope>
    <source>
        <strain evidence="8">VDS</strain>
    </source>
</reference>
<dbReference type="GO" id="GO:0016887">
    <property type="term" value="F:ATP hydrolysis activity"/>
    <property type="evidence" value="ECO:0007669"/>
    <property type="project" value="InterPro"/>
</dbReference>
<keyword evidence="4 8" id="KW-0067">ATP-binding</keyword>
<dbReference type="EMBL" id="FXAR01000003">
    <property type="protein sequence ID" value="SMG20949.1"/>
    <property type="molecule type" value="Genomic_DNA"/>
</dbReference>
<evidence type="ECO:0000313" key="7">
    <source>
        <dbReference type="EMBL" id="NLP40472.1"/>
    </source>
</evidence>
<evidence type="ECO:0000256" key="1">
    <source>
        <dbReference type="ARBA" id="ARBA00005417"/>
    </source>
</evidence>
<dbReference type="RefSeq" id="WP_085549269.1">
    <property type="nucleotide sequence ID" value="NZ_FXAR01000003.1"/>
</dbReference>
<evidence type="ECO:0000256" key="5">
    <source>
        <dbReference type="ARBA" id="ARBA00066388"/>
    </source>
</evidence>